<dbReference type="OrthoDB" id="5489750at2"/>
<dbReference type="AlphaFoldDB" id="A0A444MAT9"/>
<dbReference type="Proteomes" id="UP000287168">
    <property type="component" value="Unassembled WGS sequence"/>
</dbReference>
<dbReference type="EMBL" id="SBLC01000014">
    <property type="protein sequence ID" value="RWY40600.1"/>
    <property type="molecule type" value="Genomic_DNA"/>
</dbReference>
<protein>
    <submittedName>
        <fullName evidence="3">Peptide-binding protein</fullName>
    </submittedName>
</protein>
<accession>A0A444MAT9</accession>
<keyword evidence="1" id="KW-0732">Signal</keyword>
<evidence type="ECO:0000313" key="3">
    <source>
        <dbReference type="EMBL" id="RWY40600.1"/>
    </source>
</evidence>
<keyword evidence="4" id="KW-1185">Reference proteome</keyword>
<proteinExistence type="predicted"/>
<feature type="chain" id="PRO_5019333257" evidence="1">
    <location>
        <begin position="18"/>
        <end position="200"/>
    </location>
</feature>
<name>A0A444MAT9_9RHOB</name>
<evidence type="ECO:0000256" key="1">
    <source>
        <dbReference type="SAM" id="SignalP"/>
    </source>
</evidence>
<dbReference type="Gene3D" id="2.30.30.40">
    <property type="entry name" value="SH3 Domains"/>
    <property type="match status" value="1"/>
</dbReference>
<organism evidence="3 4">
    <name type="scientific">Falsigemmobacter intermedius</name>
    <dbReference type="NCBI Taxonomy" id="1553448"/>
    <lineage>
        <taxon>Bacteria</taxon>
        <taxon>Pseudomonadati</taxon>
        <taxon>Pseudomonadota</taxon>
        <taxon>Alphaproteobacteria</taxon>
        <taxon>Rhodobacterales</taxon>
        <taxon>Paracoccaceae</taxon>
        <taxon>Falsigemmobacter</taxon>
    </lineage>
</organism>
<evidence type="ECO:0000259" key="2">
    <source>
        <dbReference type="Pfam" id="PF08239"/>
    </source>
</evidence>
<sequence>MKSLALLLALMPAAAIAADPVVLPELYAVSGVEAGDMLNIRAEPSARAPILGKLAPDAVSVEVTGHSADGAWAQINAGEGSGWVATRYLSFSGSSWENGRLPEGLSCFGTEPFWDLRVAEGALQLQSPDQGRQRFAISSISDRGFREDRLRAVEAGDATVVIFPQDCSDGMSERSYALQVVVSLRTGDRPMLSGCCSIAR</sequence>
<dbReference type="RefSeq" id="WP_128489267.1">
    <property type="nucleotide sequence ID" value="NZ_JBHLXB010000009.1"/>
</dbReference>
<dbReference type="InterPro" id="IPR003646">
    <property type="entry name" value="SH3-like_bac-type"/>
</dbReference>
<dbReference type="Pfam" id="PF08239">
    <property type="entry name" value="SH3_3"/>
    <property type="match status" value="1"/>
</dbReference>
<reference evidence="3 4" key="1">
    <citation type="journal article" date="2015" name="Int. J. Syst. Evol. Microbiol.">
        <title>Gemmobacter intermedius sp. nov., isolated from a white stork (Ciconia ciconia).</title>
        <authorList>
            <person name="Kampfer P."/>
            <person name="Jerzak L."/>
            <person name="Wilharm G."/>
            <person name="Golke J."/>
            <person name="Busse H.J."/>
            <person name="Glaeser S.P."/>
        </authorList>
    </citation>
    <scope>NUCLEOTIDE SEQUENCE [LARGE SCALE GENOMIC DNA]</scope>
    <source>
        <strain evidence="3 4">119/4</strain>
    </source>
</reference>
<feature type="domain" description="SH3b" evidence="2">
    <location>
        <begin position="38"/>
        <end position="90"/>
    </location>
</feature>
<evidence type="ECO:0000313" key="4">
    <source>
        <dbReference type="Proteomes" id="UP000287168"/>
    </source>
</evidence>
<feature type="signal peptide" evidence="1">
    <location>
        <begin position="1"/>
        <end position="17"/>
    </location>
</feature>
<gene>
    <name evidence="3" type="ORF">EP867_11365</name>
</gene>
<comment type="caution">
    <text evidence="3">The sequence shown here is derived from an EMBL/GenBank/DDBJ whole genome shotgun (WGS) entry which is preliminary data.</text>
</comment>